<proteinExistence type="predicted"/>
<comment type="caution">
    <text evidence="2">The sequence shown here is derived from an EMBL/GenBank/DDBJ whole genome shotgun (WGS) entry which is preliminary data.</text>
</comment>
<feature type="compositionally biased region" description="Basic and acidic residues" evidence="1">
    <location>
        <begin position="92"/>
        <end position="121"/>
    </location>
</feature>
<evidence type="ECO:0000313" key="3">
    <source>
        <dbReference type="Proteomes" id="UP001153269"/>
    </source>
</evidence>
<evidence type="ECO:0000313" key="2">
    <source>
        <dbReference type="EMBL" id="CAB1421053.1"/>
    </source>
</evidence>
<reference evidence="2" key="1">
    <citation type="submission" date="2020-03" db="EMBL/GenBank/DDBJ databases">
        <authorList>
            <person name="Weist P."/>
        </authorList>
    </citation>
    <scope>NUCLEOTIDE SEQUENCE</scope>
</reference>
<accession>A0A9N7YCW0</accession>
<dbReference type="Proteomes" id="UP001153269">
    <property type="component" value="Unassembled WGS sequence"/>
</dbReference>
<feature type="compositionally biased region" description="Basic and acidic residues" evidence="1">
    <location>
        <begin position="129"/>
        <end position="145"/>
    </location>
</feature>
<feature type="region of interest" description="Disordered" evidence="1">
    <location>
        <begin position="66"/>
        <end position="157"/>
    </location>
</feature>
<protein>
    <submittedName>
        <fullName evidence="2">Uncharacterized protein</fullName>
    </submittedName>
</protein>
<organism evidence="2 3">
    <name type="scientific">Pleuronectes platessa</name>
    <name type="common">European plaice</name>
    <dbReference type="NCBI Taxonomy" id="8262"/>
    <lineage>
        <taxon>Eukaryota</taxon>
        <taxon>Metazoa</taxon>
        <taxon>Chordata</taxon>
        <taxon>Craniata</taxon>
        <taxon>Vertebrata</taxon>
        <taxon>Euteleostomi</taxon>
        <taxon>Actinopterygii</taxon>
        <taxon>Neopterygii</taxon>
        <taxon>Teleostei</taxon>
        <taxon>Neoteleostei</taxon>
        <taxon>Acanthomorphata</taxon>
        <taxon>Carangaria</taxon>
        <taxon>Pleuronectiformes</taxon>
        <taxon>Pleuronectoidei</taxon>
        <taxon>Pleuronectidae</taxon>
        <taxon>Pleuronectes</taxon>
    </lineage>
</organism>
<dbReference type="AlphaFoldDB" id="A0A9N7YCW0"/>
<gene>
    <name evidence="2" type="ORF">PLEPLA_LOCUS8934</name>
</gene>
<keyword evidence="3" id="KW-1185">Reference proteome</keyword>
<dbReference type="EMBL" id="CADEAL010000502">
    <property type="protein sequence ID" value="CAB1421053.1"/>
    <property type="molecule type" value="Genomic_DNA"/>
</dbReference>
<evidence type="ECO:0000256" key="1">
    <source>
        <dbReference type="SAM" id="MobiDB-lite"/>
    </source>
</evidence>
<sequence length="157" mass="18100">MIPELLTRESRGESWSCRDLGERVFSPHRSGDTFRLISDYHHLRRRRERDVWFVDVQRAALFSQLRPPVRERAAPADGSDGAICPPGAGQQGDRKTTRRQEDNKETGRQQGDRKTTRRQEDNQETGRQQGDRKTTRRQEDNKETGCGDAANHRSSVK</sequence>
<name>A0A9N7YCW0_PLEPL</name>